<feature type="transmembrane region" description="Helical" evidence="1">
    <location>
        <begin position="6"/>
        <end position="27"/>
    </location>
</feature>
<feature type="transmembrane region" description="Helical" evidence="1">
    <location>
        <begin position="47"/>
        <end position="70"/>
    </location>
</feature>
<organism evidence="2 3">
    <name type="scientific">Gemmobacter fulvus</name>
    <dbReference type="NCBI Taxonomy" id="2840474"/>
    <lineage>
        <taxon>Bacteria</taxon>
        <taxon>Pseudomonadati</taxon>
        <taxon>Pseudomonadota</taxon>
        <taxon>Alphaproteobacteria</taxon>
        <taxon>Rhodobacterales</taxon>
        <taxon>Paracoccaceae</taxon>
        <taxon>Gemmobacter</taxon>
    </lineage>
</organism>
<gene>
    <name evidence="2" type="ORF">KM031_15850</name>
</gene>
<dbReference type="AlphaFoldDB" id="A0A975P762"/>
<dbReference type="Proteomes" id="UP000679352">
    <property type="component" value="Chromosome"/>
</dbReference>
<dbReference type="RefSeq" id="WP_215504485.1">
    <property type="nucleotide sequence ID" value="NZ_CP076361.1"/>
</dbReference>
<reference evidence="2" key="1">
    <citation type="submission" date="2021-06" db="EMBL/GenBank/DDBJ databases">
        <title>Direct submission.</title>
        <authorList>
            <person name="Lee C.-S."/>
            <person name="Jin L."/>
        </authorList>
    </citation>
    <scope>NUCLEOTIDE SEQUENCE</scope>
    <source>
        <strain evidence="2">Con5</strain>
    </source>
</reference>
<proteinExistence type="predicted"/>
<evidence type="ECO:0000313" key="3">
    <source>
        <dbReference type="Proteomes" id="UP000679352"/>
    </source>
</evidence>
<sequence length="71" mass="7441">MQILIVIGAVVALAGIVGLIWCILMALKARKTSSNDEELRARLQRVVIVNMGALGLSALGLMLVVSGILLA</sequence>
<keyword evidence="3" id="KW-1185">Reference proteome</keyword>
<name>A0A975P762_9RHOB</name>
<accession>A0A975P762</accession>
<evidence type="ECO:0000313" key="2">
    <source>
        <dbReference type="EMBL" id="QWK90268.1"/>
    </source>
</evidence>
<dbReference type="EMBL" id="CP076361">
    <property type="protein sequence ID" value="QWK90268.1"/>
    <property type="molecule type" value="Genomic_DNA"/>
</dbReference>
<keyword evidence="1" id="KW-0472">Membrane</keyword>
<keyword evidence="1" id="KW-0812">Transmembrane</keyword>
<protein>
    <submittedName>
        <fullName evidence="2">Uncharacterized protein</fullName>
    </submittedName>
</protein>
<keyword evidence="1" id="KW-1133">Transmembrane helix</keyword>
<dbReference type="KEGG" id="gfu:KM031_15850"/>
<evidence type="ECO:0000256" key="1">
    <source>
        <dbReference type="SAM" id="Phobius"/>
    </source>
</evidence>